<dbReference type="OrthoDB" id="5525962at2"/>
<keyword evidence="1" id="KW-0472">Membrane</keyword>
<gene>
    <name evidence="2" type="ORF">FJV41_21180</name>
</gene>
<name>A0A540WY69_9BACT</name>
<accession>A0A540WY69</accession>
<keyword evidence="3" id="KW-1185">Reference proteome</keyword>
<feature type="transmembrane region" description="Helical" evidence="1">
    <location>
        <begin position="67"/>
        <end position="88"/>
    </location>
</feature>
<dbReference type="AlphaFoldDB" id="A0A540WY69"/>
<evidence type="ECO:0000313" key="2">
    <source>
        <dbReference type="EMBL" id="TQF13957.1"/>
    </source>
</evidence>
<organism evidence="2 3">
    <name type="scientific">Myxococcus llanfairpwllgwyngyllgogerychwyrndrobwllllantysiliogogogochensis</name>
    <dbReference type="NCBI Taxonomy" id="2590453"/>
    <lineage>
        <taxon>Bacteria</taxon>
        <taxon>Pseudomonadati</taxon>
        <taxon>Myxococcota</taxon>
        <taxon>Myxococcia</taxon>
        <taxon>Myxococcales</taxon>
        <taxon>Cystobacterineae</taxon>
        <taxon>Myxococcaceae</taxon>
        <taxon>Myxococcus</taxon>
    </lineage>
</organism>
<sequence length="152" mass="15794">MGGGRSLVGEGGRITYRAADAVPPLIVELIQLRTLTLESRPFFEALVLCGFAVLGFVAVGLPLKLVMFGLAALGGLLAAVCRVHALVLETSTGGRLRWPLGLARRGSERDARLLGAWSTLAGAVKARGVVVRDARGAVLTAPSSEPPEGPRA</sequence>
<protein>
    <submittedName>
        <fullName evidence="2">Uncharacterized protein</fullName>
    </submittedName>
</protein>
<reference evidence="2 3" key="1">
    <citation type="submission" date="2019-06" db="EMBL/GenBank/DDBJ databases">
        <authorList>
            <person name="Livingstone P."/>
            <person name="Whitworth D."/>
        </authorList>
    </citation>
    <scope>NUCLEOTIDE SEQUENCE [LARGE SCALE GENOMIC DNA]</scope>
    <source>
        <strain evidence="2 3">AM401</strain>
    </source>
</reference>
<proteinExistence type="predicted"/>
<evidence type="ECO:0000256" key="1">
    <source>
        <dbReference type="SAM" id="Phobius"/>
    </source>
</evidence>
<dbReference type="Proteomes" id="UP000315369">
    <property type="component" value="Unassembled WGS sequence"/>
</dbReference>
<comment type="caution">
    <text evidence="2">The sequence shown here is derived from an EMBL/GenBank/DDBJ whole genome shotgun (WGS) entry which is preliminary data.</text>
</comment>
<keyword evidence="1" id="KW-0812">Transmembrane</keyword>
<evidence type="ECO:0000313" key="3">
    <source>
        <dbReference type="Proteomes" id="UP000315369"/>
    </source>
</evidence>
<feature type="transmembrane region" description="Helical" evidence="1">
    <location>
        <begin position="42"/>
        <end position="61"/>
    </location>
</feature>
<keyword evidence="1" id="KW-1133">Transmembrane helix</keyword>
<dbReference type="EMBL" id="VIFM01000083">
    <property type="protein sequence ID" value="TQF13957.1"/>
    <property type="molecule type" value="Genomic_DNA"/>
</dbReference>